<name>A0AAJ3NC49_9FLAO</name>
<dbReference type="KEGG" id="ego:BBD34_13225"/>
<evidence type="ECO:0000313" key="5">
    <source>
        <dbReference type="Proteomes" id="UP000190816"/>
    </source>
</evidence>
<keyword evidence="1" id="KW-0472">Membrane</keyword>
<feature type="transmembrane region" description="Helical" evidence="1">
    <location>
        <begin position="75"/>
        <end position="94"/>
    </location>
</feature>
<comment type="caution">
    <text evidence="2">The sequence shown here is derived from an EMBL/GenBank/DDBJ whole genome shotgun (WGS) entry which is preliminary data.</text>
</comment>
<evidence type="ECO:0000256" key="1">
    <source>
        <dbReference type="SAM" id="Phobius"/>
    </source>
</evidence>
<organism evidence="2 5">
    <name type="scientific">Elizabethkingia ursingii</name>
    <dbReference type="NCBI Taxonomy" id="1756150"/>
    <lineage>
        <taxon>Bacteria</taxon>
        <taxon>Pseudomonadati</taxon>
        <taxon>Bacteroidota</taxon>
        <taxon>Flavobacteriia</taxon>
        <taxon>Flavobacteriales</taxon>
        <taxon>Weeksellaceae</taxon>
        <taxon>Elizabethkingia</taxon>
    </lineage>
</organism>
<dbReference type="Proteomes" id="UP000190816">
    <property type="component" value="Unassembled WGS sequence"/>
</dbReference>
<evidence type="ECO:0000313" key="2">
    <source>
        <dbReference type="EMBL" id="OPB75279.1"/>
    </source>
</evidence>
<dbReference type="EMBL" id="MBDS01000002">
    <property type="protein sequence ID" value="OPB93056.1"/>
    <property type="molecule type" value="Genomic_DNA"/>
</dbReference>
<accession>A0AAJ3NC49</accession>
<dbReference type="AlphaFoldDB" id="A0AAJ3NC49"/>
<dbReference type="EMBL" id="MAIC01000014">
    <property type="protein sequence ID" value="OPB75279.1"/>
    <property type="molecule type" value="Genomic_DNA"/>
</dbReference>
<feature type="transmembrane region" description="Helical" evidence="1">
    <location>
        <begin position="44"/>
        <end position="63"/>
    </location>
</feature>
<evidence type="ECO:0000313" key="3">
    <source>
        <dbReference type="EMBL" id="OPB93056.1"/>
    </source>
</evidence>
<evidence type="ECO:0000313" key="4">
    <source>
        <dbReference type="Proteomes" id="UP000190016"/>
    </source>
</evidence>
<keyword evidence="1" id="KW-1133">Transmembrane helix</keyword>
<feature type="transmembrane region" description="Helical" evidence="1">
    <location>
        <begin position="7"/>
        <end position="28"/>
    </location>
</feature>
<proteinExistence type="predicted"/>
<gene>
    <name evidence="2" type="ORF">BAY32_06980</name>
    <name evidence="3" type="ORF">BB021_01290</name>
</gene>
<reference evidence="3 4" key="2">
    <citation type="submission" date="2016-07" db="EMBL/GenBank/DDBJ databases">
        <title>Revisiting the Taxonomy of the Elizabethkingia Genus based on Whole-Genome Sequencing, Optical Mapping, and MALDI-TOF.</title>
        <authorList>
            <person name="Nicholson A.C."/>
        </authorList>
    </citation>
    <scope>NUCLEOTIDE SEQUENCE [LARGE SCALE GENOMIC DNA]</scope>
    <source>
        <strain evidence="3 4">C1558</strain>
    </source>
</reference>
<keyword evidence="1" id="KW-0812">Transmembrane</keyword>
<keyword evidence="4" id="KW-1185">Reference proteome</keyword>
<dbReference type="Proteomes" id="UP000190016">
    <property type="component" value="Unassembled WGS sequence"/>
</dbReference>
<protein>
    <submittedName>
        <fullName evidence="2">Uncharacterized protein</fullName>
    </submittedName>
</protein>
<reference evidence="2 5" key="1">
    <citation type="submission" date="2016-06" db="EMBL/GenBank/DDBJ databases">
        <authorList>
            <person name="Nicholson A.C."/>
        </authorList>
    </citation>
    <scope>NUCLEOTIDE SEQUENCE [LARGE SCALE GENOMIC DNA]</scope>
    <source>
        <strain evidence="2 5">G4123</strain>
    </source>
</reference>
<sequence length="97" mass="11658">MEKEIKINNIAYIPLAIFMINLLIYLLIDKLELINTYSGLAKNIYIFISFPLNIIGTIIFLYFSIKFLTNYKRNYWNLILCIPLLIFLFYFYFIPLL</sequence>